<dbReference type="EMBL" id="MT142952">
    <property type="protein sequence ID" value="QJA90981.1"/>
    <property type="molecule type" value="Genomic_DNA"/>
</dbReference>
<organism evidence="1">
    <name type="scientific">viral metagenome</name>
    <dbReference type="NCBI Taxonomy" id="1070528"/>
    <lineage>
        <taxon>unclassified sequences</taxon>
        <taxon>metagenomes</taxon>
        <taxon>organismal metagenomes</taxon>
    </lineage>
</organism>
<gene>
    <name evidence="1" type="ORF">MM415B03505_0011</name>
</gene>
<reference evidence="1" key="1">
    <citation type="submission" date="2020-03" db="EMBL/GenBank/DDBJ databases">
        <title>The deep terrestrial virosphere.</title>
        <authorList>
            <person name="Holmfeldt K."/>
            <person name="Nilsson E."/>
            <person name="Simone D."/>
            <person name="Lopez-Fernandez M."/>
            <person name="Wu X."/>
            <person name="de Brujin I."/>
            <person name="Lundin D."/>
            <person name="Andersson A."/>
            <person name="Bertilsson S."/>
            <person name="Dopson M."/>
        </authorList>
    </citation>
    <scope>NUCLEOTIDE SEQUENCE</scope>
    <source>
        <strain evidence="1">MM415B03505</strain>
    </source>
</reference>
<protein>
    <submittedName>
        <fullName evidence="1">Uncharacterized protein</fullName>
    </submittedName>
</protein>
<dbReference type="AlphaFoldDB" id="A0A6M3LCL3"/>
<evidence type="ECO:0000313" key="1">
    <source>
        <dbReference type="EMBL" id="QJA90981.1"/>
    </source>
</evidence>
<proteinExistence type="predicted"/>
<name>A0A6M3LCL3_9ZZZZ</name>
<accession>A0A6M3LCL3</accession>
<sequence length="51" mass="5547">MASYTLEELQALIQELGFNDNCKVVLLVGKTSAGKYQIVQVDDDGKVVTTT</sequence>